<gene>
    <name evidence="1" type="ORF">E2553_45020</name>
</gene>
<evidence type="ECO:0000313" key="2">
    <source>
        <dbReference type="Proteomes" id="UP000297385"/>
    </source>
</evidence>
<dbReference type="EMBL" id="SNVI01000008">
    <property type="protein sequence ID" value="TFE36810.1"/>
    <property type="molecule type" value="Genomic_DNA"/>
</dbReference>
<organism evidence="1 2">
    <name type="scientific">Paraburkholderia dipogonis</name>
    <dbReference type="NCBI Taxonomy" id="1211383"/>
    <lineage>
        <taxon>Bacteria</taxon>
        <taxon>Pseudomonadati</taxon>
        <taxon>Pseudomonadota</taxon>
        <taxon>Betaproteobacteria</taxon>
        <taxon>Burkholderiales</taxon>
        <taxon>Burkholderiaceae</taxon>
        <taxon>Paraburkholderia</taxon>
    </lineage>
</organism>
<reference evidence="1 2" key="1">
    <citation type="submission" date="2019-03" db="EMBL/GenBank/DDBJ databases">
        <title>Complete Genome Sequence of Paraburkholderia dipogonis ICMP 19430T, a Nitrogen-fixing Symbiont of the South African Invasive Legume Dipogon lignosus in New Zealand.</title>
        <authorList>
            <person name="De Meyer S.E."/>
        </authorList>
    </citation>
    <scope>NUCLEOTIDE SEQUENCE [LARGE SCALE GENOMIC DNA]</scope>
    <source>
        <strain evidence="1 2">ICMP 19430</strain>
    </source>
</reference>
<evidence type="ECO:0008006" key="3">
    <source>
        <dbReference type="Google" id="ProtNLM"/>
    </source>
</evidence>
<proteinExistence type="predicted"/>
<evidence type="ECO:0000313" key="1">
    <source>
        <dbReference type="EMBL" id="TFE36810.1"/>
    </source>
</evidence>
<dbReference type="Proteomes" id="UP000297385">
    <property type="component" value="Unassembled WGS sequence"/>
</dbReference>
<comment type="caution">
    <text evidence="1">The sequence shown here is derived from an EMBL/GenBank/DDBJ whole genome shotgun (WGS) entry which is preliminary data.</text>
</comment>
<accession>A0A4Y8MH59</accession>
<name>A0A4Y8MH59_9BURK</name>
<protein>
    <recommendedName>
        <fullName evidence="3">Fis family transcriptional regulator</fullName>
    </recommendedName>
</protein>
<dbReference type="RefSeq" id="WP_134466731.1">
    <property type="nucleotide sequence ID" value="NZ_SNVI01000008.1"/>
</dbReference>
<sequence>MLLPLTTAHVRKMSLVAHLALAALRSGEGSRHLLYRLIRTTYLSYLLWNKGIGDASYDLYCNAERELEQAACAADMSARWVLNDKGAAVVEQILRTFDMQIAGVSLKTFAECNRKLEYLLNVTIPETQRALFGSGQGAHP</sequence>
<dbReference type="AlphaFoldDB" id="A0A4Y8MH59"/>